<name>A0A7S2FDU5_9STRA</name>
<evidence type="ECO:0000256" key="1">
    <source>
        <dbReference type="SAM" id="MobiDB-lite"/>
    </source>
</evidence>
<feature type="compositionally biased region" description="Basic and acidic residues" evidence="1">
    <location>
        <begin position="50"/>
        <end position="71"/>
    </location>
</feature>
<sequence>MGDVEDGGLELSRAEECGEGFIETQPLPPCPPYPPSPNAQSGGVGESSEGDAHMHETDYGCDAHSDAHESEVREDEEGVVRYNLETLVSYILATGDFLESTTRLPFTEDQLREMDEAVEAAGMELGSVVAAYRSDVYKLRKTDRSMVEGLENCVGGVVGEILGVVDQRSAHGRTRPRLRTRGDDGSRFRGAPTMVPYGGGGNDTELQIRLVTKFHEFDHFFDQLKQVDATLAKTCLNQYRALLTGPPNCRTPASPLLDAALTFISDKESAFVNVPEEQEAWTADQPTNSNLQQQAQTE</sequence>
<evidence type="ECO:0000313" key="2">
    <source>
        <dbReference type="EMBL" id="CAD9386581.1"/>
    </source>
</evidence>
<feature type="region of interest" description="Disordered" evidence="1">
    <location>
        <begin position="172"/>
        <end position="199"/>
    </location>
</feature>
<gene>
    <name evidence="2" type="ORF">FPAR1323_LOCUS1963</name>
</gene>
<feature type="compositionally biased region" description="Polar residues" evidence="1">
    <location>
        <begin position="284"/>
        <end position="298"/>
    </location>
</feature>
<accession>A0A7S2FDU5</accession>
<feature type="region of interest" description="Disordered" evidence="1">
    <location>
        <begin position="1"/>
        <end position="76"/>
    </location>
</feature>
<proteinExistence type="predicted"/>
<dbReference type="AlphaFoldDB" id="A0A7S2FDU5"/>
<reference evidence="2" key="1">
    <citation type="submission" date="2021-01" db="EMBL/GenBank/DDBJ databases">
        <authorList>
            <person name="Corre E."/>
            <person name="Pelletier E."/>
            <person name="Niang G."/>
            <person name="Scheremetjew M."/>
            <person name="Finn R."/>
            <person name="Kale V."/>
            <person name="Holt S."/>
            <person name="Cochrane G."/>
            <person name="Meng A."/>
            <person name="Brown T."/>
            <person name="Cohen L."/>
        </authorList>
    </citation>
    <scope>NUCLEOTIDE SEQUENCE</scope>
    <source>
        <strain evidence="2">RCC1693</strain>
    </source>
</reference>
<protein>
    <submittedName>
        <fullName evidence="2">Uncharacterized protein</fullName>
    </submittedName>
</protein>
<dbReference type="EMBL" id="HBGT01003508">
    <property type="protein sequence ID" value="CAD9386581.1"/>
    <property type="molecule type" value="Transcribed_RNA"/>
</dbReference>
<feature type="compositionally biased region" description="Pro residues" evidence="1">
    <location>
        <begin position="26"/>
        <end position="37"/>
    </location>
</feature>
<organism evidence="2">
    <name type="scientific">Florenciella parvula</name>
    <dbReference type="NCBI Taxonomy" id="236787"/>
    <lineage>
        <taxon>Eukaryota</taxon>
        <taxon>Sar</taxon>
        <taxon>Stramenopiles</taxon>
        <taxon>Ochrophyta</taxon>
        <taxon>Dictyochophyceae</taxon>
        <taxon>Florenciellales</taxon>
        <taxon>Florenciella</taxon>
    </lineage>
</organism>
<feature type="region of interest" description="Disordered" evidence="1">
    <location>
        <begin position="278"/>
        <end position="298"/>
    </location>
</feature>